<keyword evidence="3 5" id="KW-1133">Transmembrane helix</keyword>
<dbReference type="InterPro" id="IPR011051">
    <property type="entry name" value="RmlC_Cupin_sf"/>
</dbReference>
<feature type="transmembrane region" description="Helical" evidence="5">
    <location>
        <begin position="180"/>
        <end position="212"/>
    </location>
</feature>
<dbReference type="InterPro" id="IPR007318">
    <property type="entry name" value="Phopholipid_MeTrfase"/>
</dbReference>
<feature type="transmembrane region" description="Helical" evidence="5">
    <location>
        <begin position="130"/>
        <end position="149"/>
    </location>
</feature>
<dbReference type="PANTHER" id="PTHR12714">
    <property type="entry name" value="PROTEIN-S ISOPRENYLCYSTEINE O-METHYLTRANSFERASE"/>
    <property type="match status" value="1"/>
</dbReference>
<dbReference type="EMBL" id="VOPW01000003">
    <property type="protein sequence ID" value="TXC62037.1"/>
    <property type="molecule type" value="Genomic_DNA"/>
</dbReference>
<dbReference type="Gene3D" id="2.60.120.10">
    <property type="entry name" value="Jelly Rolls"/>
    <property type="match status" value="1"/>
</dbReference>
<evidence type="ECO:0000313" key="6">
    <source>
        <dbReference type="EMBL" id="TXC62037.1"/>
    </source>
</evidence>
<keyword evidence="7" id="KW-1185">Reference proteome</keyword>
<keyword evidence="2 5" id="KW-0812">Transmembrane</keyword>
<dbReference type="Gene3D" id="1.20.120.1630">
    <property type="match status" value="1"/>
</dbReference>
<sequence length="252" mass="27346">MTITENDGKHQLQPGDAACWPAGVPNAHTVSNESAQPCSYLIVGTRLTHDVCHYPDAGRTLHTEGSTAHGRQRGCRAGVRQRGLARLNTMRSLELKIPPLLLTAVFAALIASTSVLLPGLTVSWALQRTMALAFVVLGLAVLFGAALQFRLQRTTLDPRTPAKASRFVARGLFRFTRNPMYLGMALVLLGVAAWAAHLIGYLLVAVFCLYLTELQIKPEERALEQRFGQEYLAYKAGGAALDLISPCALRPA</sequence>
<feature type="transmembrane region" description="Helical" evidence="5">
    <location>
        <begin position="100"/>
        <end position="124"/>
    </location>
</feature>
<evidence type="ECO:0000256" key="3">
    <source>
        <dbReference type="ARBA" id="ARBA00022989"/>
    </source>
</evidence>
<dbReference type="GO" id="GO:0016740">
    <property type="term" value="F:transferase activity"/>
    <property type="evidence" value="ECO:0007669"/>
    <property type="project" value="UniProtKB-ARBA"/>
</dbReference>
<keyword evidence="4 5" id="KW-0472">Membrane</keyword>
<proteinExistence type="predicted"/>
<dbReference type="GO" id="GO:0012505">
    <property type="term" value="C:endomembrane system"/>
    <property type="evidence" value="ECO:0007669"/>
    <property type="project" value="UniProtKB-SubCell"/>
</dbReference>
<gene>
    <name evidence="6" type="ORF">FSC37_22825</name>
</gene>
<evidence type="ECO:0000256" key="4">
    <source>
        <dbReference type="ARBA" id="ARBA00023136"/>
    </source>
</evidence>
<comment type="subcellular location">
    <subcellularLocation>
        <location evidence="1">Endomembrane system</location>
        <topology evidence="1">Multi-pass membrane protein</topology>
    </subcellularLocation>
</comment>
<dbReference type="InterPro" id="IPR014710">
    <property type="entry name" value="RmlC-like_jellyroll"/>
</dbReference>
<name>A0A5C6TMR9_9BURK</name>
<evidence type="ECO:0000256" key="2">
    <source>
        <dbReference type="ARBA" id="ARBA00022692"/>
    </source>
</evidence>
<accession>A0A5C6TMR9</accession>
<reference evidence="6 7" key="1">
    <citation type="submission" date="2019-08" db="EMBL/GenBank/DDBJ databases">
        <authorList>
            <person name="Khan S.A."/>
            <person name="Jeon C.O."/>
            <person name="Jeong S.E."/>
        </authorList>
    </citation>
    <scope>NUCLEOTIDE SEQUENCE [LARGE SCALE GENOMIC DNA]</scope>
    <source>
        <strain evidence="7">IMCC1728</strain>
    </source>
</reference>
<comment type="caution">
    <text evidence="6">The sequence shown here is derived from an EMBL/GenBank/DDBJ whole genome shotgun (WGS) entry which is preliminary data.</text>
</comment>
<dbReference type="PANTHER" id="PTHR12714:SF24">
    <property type="entry name" value="SLR1182 PROTEIN"/>
    <property type="match status" value="1"/>
</dbReference>
<organism evidence="6 7">
    <name type="scientific">Piscinibacter aquaticus</name>
    <dbReference type="NCBI Taxonomy" id="392597"/>
    <lineage>
        <taxon>Bacteria</taxon>
        <taxon>Pseudomonadati</taxon>
        <taxon>Pseudomonadota</taxon>
        <taxon>Betaproteobacteria</taxon>
        <taxon>Burkholderiales</taxon>
        <taxon>Sphaerotilaceae</taxon>
        <taxon>Piscinibacter</taxon>
    </lineage>
</organism>
<evidence type="ECO:0000256" key="1">
    <source>
        <dbReference type="ARBA" id="ARBA00004127"/>
    </source>
</evidence>
<evidence type="ECO:0000313" key="7">
    <source>
        <dbReference type="Proteomes" id="UP000321832"/>
    </source>
</evidence>
<dbReference type="AlphaFoldDB" id="A0A5C6TMR9"/>
<dbReference type="Proteomes" id="UP000321832">
    <property type="component" value="Unassembled WGS sequence"/>
</dbReference>
<dbReference type="Pfam" id="PF04191">
    <property type="entry name" value="PEMT"/>
    <property type="match status" value="1"/>
</dbReference>
<dbReference type="SUPFAM" id="SSF51182">
    <property type="entry name" value="RmlC-like cupins"/>
    <property type="match status" value="1"/>
</dbReference>
<protein>
    <submittedName>
        <fullName evidence="6">DUF1295 domain-containing protein</fullName>
    </submittedName>
</protein>
<evidence type="ECO:0000256" key="5">
    <source>
        <dbReference type="SAM" id="Phobius"/>
    </source>
</evidence>